<evidence type="ECO:0000313" key="5">
    <source>
        <dbReference type="EMBL" id="GAA4489180.1"/>
    </source>
</evidence>
<evidence type="ECO:0000256" key="3">
    <source>
        <dbReference type="ARBA" id="ARBA00023163"/>
    </source>
</evidence>
<evidence type="ECO:0000256" key="2">
    <source>
        <dbReference type="ARBA" id="ARBA00023125"/>
    </source>
</evidence>
<dbReference type="CDD" id="cd01392">
    <property type="entry name" value="HTH_LacI"/>
    <property type="match status" value="1"/>
</dbReference>
<dbReference type="PANTHER" id="PTHR30146:SF109">
    <property type="entry name" value="HTH-TYPE TRANSCRIPTIONAL REGULATOR GALS"/>
    <property type="match status" value="1"/>
</dbReference>
<keyword evidence="2 5" id="KW-0238">DNA-binding</keyword>
<dbReference type="Proteomes" id="UP001500503">
    <property type="component" value="Unassembled WGS sequence"/>
</dbReference>
<sequence>MQDIAAATGVTIKTVSRALSGAPNVRQSTRERVLAEAARLGFRRNDIAAGLRSTGQTMKTIGVVLGDLGNPFFPPMLRGIHAVAAQHGHLVISADAEGDGTVERESIQTILAQRVAGLIIAPTGTDFSFLAQEAEFGSAIVFIDSAPLGLTADAVITTNTASTRHAVAHLIGRGHRRIGYIGHPPQGYGAPKRWLGYCQALRNAGIEADAALVRRGLTTEADAARAVTELLDLPDPPTALFADNNRMTVGILQSPSYAACHPEVVGFDHFDLAPQLGISVVDSDPFRVGSAGAELLFRRLADRDRPPTQTTVRAKLIVHDQPAFAPLRPRRA</sequence>
<keyword evidence="6" id="KW-1185">Reference proteome</keyword>
<organism evidence="5 6">
    <name type="scientific">Actinoallomurus oryzae</name>
    <dbReference type="NCBI Taxonomy" id="502180"/>
    <lineage>
        <taxon>Bacteria</taxon>
        <taxon>Bacillati</taxon>
        <taxon>Actinomycetota</taxon>
        <taxon>Actinomycetes</taxon>
        <taxon>Streptosporangiales</taxon>
        <taxon>Thermomonosporaceae</taxon>
        <taxon>Actinoallomurus</taxon>
    </lineage>
</organism>
<dbReference type="InterPro" id="IPR028082">
    <property type="entry name" value="Peripla_BP_I"/>
</dbReference>
<proteinExistence type="predicted"/>
<name>A0ABP8PND0_9ACTN</name>
<dbReference type="InterPro" id="IPR001761">
    <property type="entry name" value="Peripla_BP/Lac1_sug-bd_dom"/>
</dbReference>
<dbReference type="Pfam" id="PF00532">
    <property type="entry name" value="Peripla_BP_1"/>
    <property type="match status" value="1"/>
</dbReference>
<dbReference type="InterPro" id="IPR010982">
    <property type="entry name" value="Lambda_DNA-bd_dom_sf"/>
</dbReference>
<evidence type="ECO:0000313" key="6">
    <source>
        <dbReference type="Proteomes" id="UP001500503"/>
    </source>
</evidence>
<accession>A0ABP8PND0</accession>
<protein>
    <submittedName>
        <fullName evidence="5">LacI family DNA-binding transcriptional regulator</fullName>
    </submittedName>
</protein>
<dbReference type="Gene3D" id="3.40.50.2300">
    <property type="match status" value="2"/>
</dbReference>
<keyword evidence="1" id="KW-0805">Transcription regulation</keyword>
<dbReference type="InterPro" id="IPR000843">
    <property type="entry name" value="HTH_LacI"/>
</dbReference>
<dbReference type="Pfam" id="PF00356">
    <property type="entry name" value="LacI"/>
    <property type="match status" value="1"/>
</dbReference>
<dbReference type="PROSITE" id="PS00356">
    <property type="entry name" value="HTH_LACI_1"/>
    <property type="match status" value="1"/>
</dbReference>
<dbReference type="SUPFAM" id="SSF53822">
    <property type="entry name" value="Periplasmic binding protein-like I"/>
    <property type="match status" value="1"/>
</dbReference>
<comment type="caution">
    <text evidence="5">The sequence shown here is derived from an EMBL/GenBank/DDBJ whole genome shotgun (WGS) entry which is preliminary data.</text>
</comment>
<dbReference type="CDD" id="cd06267">
    <property type="entry name" value="PBP1_LacI_sugar_binding-like"/>
    <property type="match status" value="1"/>
</dbReference>
<dbReference type="PROSITE" id="PS50932">
    <property type="entry name" value="HTH_LACI_2"/>
    <property type="match status" value="1"/>
</dbReference>
<reference evidence="6" key="1">
    <citation type="journal article" date="2019" name="Int. J. Syst. Evol. Microbiol.">
        <title>The Global Catalogue of Microorganisms (GCM) 10K type strain sequencing project: providing services to taxonomists for standard genome sequencing and annotation.</title>
        <authorList>
            <consortium name="The Broad Institute Genomics Platform"/>
            <consortium name="The Broad Institute Genome Sequencing Center for Infectious Disease"/>
            <person name="Wu L."/>
            <person name="Ma J."/>
        </authorList>
    </citation>
    <scope>NUCLEOTIDE SEQUENCE [LARGE SCALE GENOMIC DNA]</scope>
    <source>
        <strain evidence="6">JCM 17933</strain>
    </source>
</reference>
<dbReference type="GO" id="GO:0003677">
    <property type="term" value="F:DNA binding"/>
    <property type="evidence" value="ECO:0007669"/>
    <property type="project" value="UniProtKB-KW"/>
</dbReference>
<evidence type="ECO:0000259" key="4">
    <source>
        <dbReference type="PROSITE" id="PS50932"/>
    </source>
</evidence>
<evidence type="ECO:0000256" key="1">
    <source>
        <dbReference type="ARBA" id="ARBA00023015"/>
    </source>
</evidence>
<keyword evidence="3" id="KW-0804">Transcription</keyword>
<dbReference type="SUPFAM" id="SSF47413">
    <property type="entry name" value="lambda repressor-like DNA-binding domains"/>
    <property type="match status" value="1"/>
</dbReference>
<feature type="domain" description="HTH lacI-type" evidence="4">
    <location>
        <begin position="1"/>
        <end position="53"/>
    </location>
</feature>
<dbReference type="EMBL" id="BAABHF010000015">
    <property type="protein sequence ID" value="GAA4489180.1"/>
    <property type="molecule type" value="Genomic_DNA"/>
</dbReference>
<gene>
    <name evidence="5" type="ORF">GCM10023191_019580</name>
</gene>
<dbReference type="Gene3D" id="1.10.260.40">
    <property type="entry name" value="lambda repressor-like DNA-binding domains"/>
    <property type="match status" value="1"/>
</dbReference>
<dbReference type="SMART" id="SM00354">
    <property type="entry name" value="HTH_LACI"/>
    <property type="match status" value="1"/>
</dbReference>
<dbReference type="PANTHER" id="PTHR30146">
    <property type="entry name" value="LACI-RELATED TRANSCRIPTIONAL REPRESSOR"/>
    <property type="match status" value="1"/>
</dbReference>